<accession>A0AAE0KQQ8</accession>
<dbReference type="EMBL" id="LGRX02020819">
    <property type="protein sequence ID" value="KAK3257238.1"/>
    <property type="molecule type" value="Genomic_DNA"/>
</dbReference>
<evidence type="ECO:0000313" key="2">
    <source>
        <dbReference type="EMBL" id="KAK3257238.1"/>
    </source>
</evidence>
<proteinExistence type="predicted"/>
<dbReference type="Proteomes" id="UP001190700">
    <property type="component" value="Unassembled WGS sequence"/>
</dbReference>
<name>A0AAE0KQQ8_9CHLO</name>
<gene>
    <name evidence="2" type="ORF">CYMTET_33666</name>
</gene>
<feature type="region of interest" description="Disordered" evidence="1">
    <location>
        <begin position="1"/>
        <end position="37"/>
    </location>
</feature>
<dbReference type="AlphaFoldDB" id="A0AAE0KQQ8"/>
<comment type="caution">
    <text evidence="2">The sequence shown here is derived from an EMBL/GenBank/DDBJ whole genome shotgun (WGS) entry which is preliminary data.</text>
</comment>
<organism evidence="2 3">
    <name type="scientific">Cymbomonas tetramitiformis</name>
    <dbReference type="NCBI Taxonomy" id="36881"/>
    <lineage>
        <taxon>Eukaryota</taxon>
        <taxon>Viridiplantae</taxon>
        <taxon>Chlorophyta</taxon>
        <taxon>Pyramimonadophyceae</taxon>
        <taxon>Pyramimonadales</taxon>
        <taxon>Pyramimonadaceae</taxon>
        <taxon>Cymbomonas</taxon>
    </lineage>
</organism>
<sequence>MGQVRENISLMNAKRRRQVDSEEEASQRHKANQSDAMHEMNMSFIDLQVQRGGGTQLGGRRMQSNEEARLCAMSDLSDWDDLFNCA</sequence>
<protein>
    <submittedName>
        <fullName evidence="2">Uncharacterized protein</fullName>
    </submittedName>
</protein>
<evidence type="ECO:0000313" key="3">
    <source>
        <dbReference type="Proteomes" id="UP001190700"/>
    </source>
</evidence>
<keyword evidence="3" id="KW-1185">Reference proteome</keyword>
<reference evidence="2 3" key="1">
    <citation type="journal article" date="2015" name="Genome Biol. Evol.">
        <title>Comparative Genomics of a Bacterivorous Green Alga Reveals Evolutionary Causalities and Consequences of Phago-Mixotrophic Mode of Nutrition.</title>
        <authorList>
            <person name="Burns J.A."/>
            <person name="Paasch A."/>
            <person name="Narechania A."/>
            <person name="Kim E."/>
        </authorList>
    </citation>
    <scope>NUCLEOTIDE SEQUENCE [LARGE SCALE GENOMIC DNA]</scope>
    <source>
        <strain evidence="2 3">PLY_AMNH</strain>
    </source>
</reference>
<evidence type="ECO:0000256" key="1">
    <source>
        <dbReference type="SAM" id="MobiDB-lite"/>
    </source>
</evidence>